<evidence type="ECO:0000313" key="1">
    <source>
        <dbReference type="EMBL" id="KKN43053.1"/>
    </source>
</evidence>
<name>A0A0F9TNR7_9ZZZZ</name>
<dbReference type="AlphaFoldDB" id="A0A0F9TNR7"/>
<gene>
    <name evidence="1" type="ORF">LCGC14_0706910</name>
</gene>
<reference evidence="1" key="1">
    <citation type="journal article" date="2015" name="Nature">
        <title>Complex archaea that bridge the gap between prokaryotes and eukaryotes.</title>
        <authorList>
            <person name="Spang A."/>
            <person name="Saw J.H."/>
            <person name="Jorgensen S.L."/>
            <person name="Zaremba-Niedzwiedzka K."/>
            <person name="Martijn J."/>
            <person name="Lind A.E."/>
            <person name="van Eijk R."/>
            <person name="Schleper C."/>
            <person name="Guy L."/>
            <person name="Ettema T.J."/>
        </authorList>
    </citation>
    <scope>NUCLEOTIDE SEQUENCE</scope>
</reference>
<proteinExistence type="predicted"/>
<comment type="caution">
    <text evidence="1">The sequence shown here is derived from an EMBL/GenBank/DDBJ whole genome shotgun (WGS) entry which is preliminary data.</text>
</comment>
<sequence length="84" mass="10195">MRNKVILEQEQFLFTIIDKINEKLERVMTKIMLNVKEFYFDDDLELCIMVRNIPPSKYPLKAVKFKQLPHRIKKDIIRILKTKC</sequence>
<accession>A0A0F9TNR7</accession>
<protein>
    <submittedName>
        <fullName evidence="1">Uncharacterized protein</fullName>
    </submittedName>
</protein>
<organism evidence="1">
    <name type="scientific">marine sediment metagenome</name>
    <dbReference type="NCBI Taxonomy" id="412755"/>
    <lineage>
        <taxon>unclassified sequences</taxon>
        <taxon>metagenomes</taxon>
        <taxon>ecological metagenomes</taxon>
    </lineage>
</organism>
<dbReference type="EMBL" id="LAZR01001538">
    <property type="protein sequence ID" value="KKN43053.1"/>
    <property type="molecule type" value="Genomic_DNA"/>
</dbReference>